<reference evidence="1" key="1">
    <citation type="journal article" date="2012" name="Nature">
        <title>The oyster genome reveals stress adaptation and complexity of shell formation.</title>
        <authorList>
            <person name="Zhang G."/>
            <person name="Fang X."/>
            <person name="Guo X."/>
            <person name="Li L."/>
            <person name="Luo R."/>
            <person name="Xu F."/>
            <person name="Yang P."/>
            <person name="Zhang L."/>
            <person name="Wang X."/>
            <person name="Qi H."/>
            <person name="Xiong Z."/>
            <person name="Que H."/>
            <person name="Xie Y."/>
            <person name="Holland P.W."/>
            <person name="Paps J."/>
            <person name="Zhu Y."/>
            <person name="Wu F."/>
            <person name="Chen Y."/>
            <person name="Wang J."/>
            <person name="Peng C."/>
            <person name="Meng J."/>
            <person name="Yang L."/>
            <person name="Liu J."/>
            <person name="Wen B."/>
            <person name="Zhang N."/>
            <person name="Huang Z."/>
            <person name="Zhu Q."/>
            <person name="Feng Y."/>
            <person name="Mount A."/>
            <person name="Hedgecock D."/>
            <person name="Xu Z."/>
            <person name="Liu Y."/>
            <person name="Domazet-Loso T."/>
            <person name="Du Y."/>
            <person name="Sun X."/>
            <person name="Zhang S."/>
            <person name="Liu B."/>
            <person name="Cheng P."/>
            <person name="Jiang X."/>
            <person name="Li J."/>
            <person name="Fan D."/>
            <person name="Wang W."/>
            <person name="Fu W."/>
            <person name="Wang T."/>
            <person name="Wang B."/>
            <person name="Zhang J."/>
            <person name="Peng Z."/>
            <person name="Li Y."/>
            <person name="Li N."/>
            <person name="Wang J."/>
            <person name="Chen M."/>
            <person name="He Y."/>
            <person name="Tan F."/>
            <person name="Song X."/>
            <person name="Zheng Q."/>
            <person name="Huang R."/>
            <person name="Yang H."/>
            <person name="Du X."/>
            <person name="Chen L."/>
            <person name="Yang M."/>
            <person name="Gaffney P.M."/>
            <person name="Wang S."/>
            <person name="Luo L."/>
            <person name="She Z."/>
            <person name="Ming Y."/>
            <person name="Huang W."/>
            <person name="Zhang S."/>
            <person name="Huang B."/>
            <person name="Zhang Y."/>
            <person name="Qu T."/>
            <person name="Ni P."/>
            <person name="Miao G."/>
            <person name="Wang J."/>
            <person name="Wang Q."/>
            <person name="Steinberg C.E."/>
            <person name="Wang H."/>
            <person name="Li N."/>
            <person name="Qian L."/>
            <person name="Zhang G."/>
            <person name="Li Y."/>
            <person name="Yang H."/>
            <person name="Liu X."/>
            <person name="Wang J."/>
            <person name="Yin Y."/>
            <person name="Wang J."/>
        </authorList>
    </citation>
    <scope>NUCLEOTIDE SEQUENCE [LARGE SCALE GENOMIC DNA]</scope>
    <source>
        <strain evidence="1">05x7-T-G4-1.051#20</strain>
    </source>
</reference>
<protein>
    <submittedName>
        <fullName evidence="1">Uncharacterized protein</fullName>
    </submittedName>
</protein>
<sequence length="61" mass="6734">MVGQLLYELFTHGCHPYTELYGHSLDRVLELESPSALGDITLEGFPVTSGQIFCYVALVAM</sequence>
<evidence type="ECO:0000313" key="1">
    <source>
        <dbReference type="EMBL" id="EKC23096.1"/>
    </source>
</evidence>
<gene>
    <name evidence="1" type="ORF">CGI_10000548</name>
</gene>
<name>K1QNH3_MAGGI</name>
<accession>K1QNH3</accession>
<organism evidence="1">
    <name type="scientific">Magallana gigas</name>
    <name type="common">Pacific oyster</name>
    <name type="synonym">Crassostrea gigas</name>
    <dbReference type="NCBI Taxonomy" id="29159"/>
    <lineage>
        <taxon>Eukaryota</taxon>
        <taxon>Metazoa</taxon>
        <taxon>Spiralia</taxon>
        <taxon>Lophotrochozoa</taxon>
        <taxon>Mollusca</taxon>
        <taxon>Bivalvia</taxon>
        <taxon>Autobranchia</taxon>
        <taxon>Pteriomorphia</taxon>
        <taxon>Ostreida</taxon>
        <taxon>Ostreoidea</taxon>
        <taxon>Ostreidae</taxon>
        <taxon>Magallana</taxon>
    </lineage>
</organism>
<dbReference type="AlphaFoldDB" id="K1QNH3"/>
<dbReference type="HOGENOM" id="CLU_2924854_0_0_1"/>
<proteinExistence type="predicted"/>
<dbReference type="InParanoid" id="K1QNH3"/>
<dbReference type="EMBL" id="JH819034">
    <property type="protein sequence ID" value="EKC23096.1"/>
    <property type="molecule type" value="Genomic_DNA"/>
</dbReference>